<sequence length="67" mass="7095">MLTQKLSELSVFSTSFVFAGLAGNYSTNDGNMTVFEVSNAVKTDETPVDNLTSVLNATEVNADLTSS</sequence>
<dbReference type="EMBL" id="UZAG01005495">
    <property type="protein sequence ID" value="VDO17827.1"/>
    <property type="molecule type" value="Genomic_DNA"/>
</dbReference>
<keyword evidence="2" id="KW-1185">Reference proteome</keyword>
<dbReference type="AlphaFoldDB" id="A0A0R3QHT0"/>
<reference evidence="3" key="1">
    <citation type="submission" date="2017-02" db="UniProtKB">
        <authorList>
            <consortium name="WormBaseParasite"/>
        </authorList>
    </citation>
    <scope>IDENTIFICATION</scope>
</reference>
<gene>
    <name evidence="1" type="ORF">BTMF_LOCUS5212</name>
</gene>
<evidence type="ECO:0000313" key="2">
    <source>
        <dbReference type="Proteomes" id="UP000280834"/>
    </source>
</evidence>
<evidence type="ECO:0000313" key="1">
    <source>
        <dbReference type="EMBL" id="VDO17827.1"/>
    </source>
</evidence>
<dbReference type="WBParaSite" id="BTMF_0000594901-mRNA-1">
    <property type="protein sequence ID" value="BTMF_0000594901-mRNA-1"/>
    <property type="gene ID" value="BTMF_0000594901"/>
</dbReference>
<evidence type="ECO:0000313" key="3">
    <source>
        <dbReference type="WBParaSite" id="BTMF_0000594901-mRNA-1"/>
    </source>
</evidence>
<protein>
    <submittedName>
        <fullName evidence="3">SERPIN domain-containing protein</fullName>
    </submittedName>
</protein>
<name>A0A0R3QHT0_9BILA</name>
<accession>A0A0R3QHT0</accession>
<reference evidence="1 2" key="2">
    <citation type="submission" date="2018-11" db="EMBL/GenBank/DDBJ databases">
        <authorList>
            <consortium name="Pathogen Informatics"/>
        </authorList>
    </citation>
    <scope>NUCLEOTIDE SEQUENCE [LARGE SCALE GENOMIC DNA]</scope>
</reference>
<dbReference type="Proteomes" id="UP000280834">
    <property type="component" value="Unassembled WGS sequence"/>
</dbReference>
<proteinExistence type="predicted"/>
<organism evidence="3">
    <name type="scientific">Brugia timori</name>
    <dbReference type="NCBI Taxonomy" id="42155"/>
    <lineage>
        <taxon>Eukaryota</taxon>
        <taxon>Metazoa</taxon>
        <taxon>Ecdysozoa</taxon>
        <taxon>Nematoda</taxon>
        <taxon>Chromadorea</taxon>
        <taxon>Rhabditida</taxon>
        <taxon>Spirurina</taxon>
        <taxon>Spiruromorpha</taxon>
        <taxon>Filarioidea</taxon>
        <taxon>Onchocercidae</taxon>
        <taxon>Brugia</taxon>
    </lineage>
</organism>